<dbReference type="EMBL" id="BK032511">
    <property type="protein sequence ID" value="DAF44517.1"/>
    <property type="molecule type" value="Genomic_DNA"/>
</dbReference>
<reference evidence="1" key="1">
    <citation type="journal article" date="2021" name="Proc. Natl. Acad. Sci. U.S.A.">
        <title>A Catalog of Tens of Thousands of Viruses from Human Metagenomes Reveals Hidden Associations with Chronic Diseases.</title>
        <authorList>
            <person name="Tisza M.J."/>
            <person name="Buck C.B."/>
        </authorList>
    </citation>
    <scope>NUCLEOTIDE SEQUENCE</scope>
    <source>
        <strain evidence="1">Ct8Lf7</strain>
    </source>
</reference>
<proteinExistence type="predicted"/>
<name>A0A8S5S0I0_9CAUD</name>
<sequence length="35" mass="4284">MFIIKNREMLSTPPYTLYWLITFIKYLSAPRSLYI</sequence>
<organism evidence="1">
    <name type="scientific">Podoviridae sp. ct8Lf7</name>
    <dbReference type="NCBI Taxonomy" id="2827723"/>
    <lineage>
        <taxon>Viruses</taxon>
        <taxon>Duplodnaviria</taxon>
        <taxon>Heunggongvirae</taxon>
        <taxon>Uroviricota</taxon>
        <taxon>Caudoviricetes</taxon>
    </lineage>
</organism>
<protein>
    <submittedName>
        <fullName evidence="1">Uncharacterized protein</fullName>
    </submittedName>
</protein>
<evidence type="ECO:0000313" key="1">
    <source>
        <dbReference type="EMBL" id="DAF44517.1"/>
    </source>
</evidence>
<accession>A0A8S5S0I0</accession>